<accession>A0A2H5XFV2</accession>
<keyword evidence="6 13" id="KW-0227">DNA damage</keyword>
<keyword evidence="2 13" id="KW-0963">Cytoplasm</keyword>
<dbReference type="EMBL" id="BEHT01000048">
    <property type="protein sequence ID" value="GBD00028.1"/>
    <property type="molecule type" value="Genomic_DNA"/>
</dbReference>
<dbReference type="InterPro" id="IPR012337">
    <property type="entry name" value="RNaseH-like_sf"/>
</dbReference>
<organism evidence="14 15">
    <name type="scientific">Candidatus Fervidibacter japonicus</name>
    <dbReference type="NCBI Taxonomy" id="2035412"/>
    <lineage>
        <taxon>Bacteria</taxon>
        <taxon>Candidatus Fervidibacterota</taxon>
        <taxon>Candidatus Fervidibacter</taxon>
    </lineage>
</organism>
<comment type="caution">
    <text evidence="14">The sequence shown here is derived from an EMBL/GenBank/DDBJ whole genome shotgun (WGS) entry which is preliminary data.</text>
</comment>
<protein>
    <recommendedName>
        <fullName evidence="13">Crossover junction endodeoxyribonuclease RuvC</fullName>
        <ecNumber evidence="13">3.1.21.10</ecNumber>
    </recommendedName>
    <alternativeName>
        <fullName evidence="13">Holliday junction nuclease RuvC</fullName>
    </alternativeName>
    <alternativeName>
        <fullName evidence="13">Holliday junction resolvase RuvC</fullName>
    </alternativeName>
</protein>
<evidence type="ECO:0000256" key="12">
    <source>
        <dbReference type="ARBA" id="ARBA00029354"/>
    </source>
</evidence>
<comment type="catalytic activity">
    <reaction evidence="12 13">
        <text>Endonucleolytic cleavage at a junction such as a reciprocal single-stranded crossover between two homologous DNA duplexes (Holliday junction).</text>
        <dbReference type="EC" id="3.1.21.10"/>
    </reaction>
</comment>
<evidence type="ECO:0000256" key="13">
    <source>
        <dbReference type="HAMAP-Rule" id="MF_00034"/>
    </source>
</evidence>
<dbReference type="AlphaFoldDB" id="A0A2H5XFV2"/>
<dbReference type="FunFam" id="3.30.420.10:FF:000002">
    <property type="entry name" value="Crossover junction endodeoxyribonuclease RuvC"/>
    <property type="match status" value="1"/>
</dbReference>
<comment type="subcellular location">
    <subcellularLocation>
        <location evidence="13">Cytoplasm</location>
    </subcellularLocation>
</comment>
<feature type="active site" evidence="13">
    <location>
        <position position="79"/>
    </location>
</feature>
<dbReference type="GO" id="GO:0000287">
    <property type="term" value="F:magnesium ion binding"/>
    <property type="evidence" value="ECO:0007669"/>
    <property type="project" value="UniProtKB-UniRule"/>
</dbReference>
<keyword evidence="10 13" id="KW-0233">DNA recombination</keyword>
<dbReference type="HAMAP" id="MF_00034">
    <property type="entry name" value="RuvC"/>
    <property type="match status" value="1"/>
</dbReference>
<evidence type="ECO:0000313" key="14">
    <source>
        <dbReference type="EMBL" id="GBD00028.1"/>
    </source>
</evidence>
<evidence type="ECO:0000256" key="9">
    <source>
        <dbReference type="ARBA" id="ARBA00023125"/>
    </source>
</evidence>
<dbReference type="GO" id="GO:0008821">
    <property type="term" value="F:crossover junction DNA endonuclease activity"/>
    <property type="evidence" value="ECO:0007669"/>
    <property type="project" value="UniProtKB-UniRule"/>
</dbReference>
<sequence>MNFRAIWAMATEQTIVGIDPGTRQIGYAVLAVTATRWQVIDCGVVRTPNGLPVAARLAQLFDEVTALLQEHAADCLVVEEPHVRPWGVKSALAVAQSVGVVKAAAAKAGVTVVSYPYTQVKRALTGSGATARSVLAVAVQHLLQLAELPPWQDAVDALAFALCHCLLVPQRQEVPLPQ</sequence>
<dbReference type="InterPro" id="IPR036397">
    <property type="entry name" value="RNaseH_sf"/>
</dbReference>
<evidence type="ECO:0000313" key="15">
    <source>
        <dbReference type="Proteomes" id="UP000236173"/>
    </source>
</evidence>
<feature type="binding site" evidence="13">
    <location>
        <position position="79"/>
    </location>
    <ligand>
        <name>Mg(2+)</name>
        <dbReference type="ChEBI" id="CHEBI:18420"/>
        <label>2</label>
    </ligand>
</feature>
<dbReference type="GO" id="GO:0005737">
    <property type="term" value="C:cytoplasm"/>
    <property type="evidence" value="ECO:0007669"/>
    <property type="project" value="UniProtKB-SubCell"/>
</dbReference>
<keyword evidence="11 13" id="KW-0234">DNA repair</keyword>
<dbReference type="Pfam" id="PF02075">
    <property type="entry name" value="RuvC"/>
    <property type="match status" value="1"/>
</dbReference>
<evidence type="ECO:0000256" key="6">
    <source>
        <dbReference type="ARBA" id="ARBA00022763"/>
    </source>
</evidence>
<evidence type="ECO:0000256" key="4">
    <source>
        <dbReference type="ARBA" id="ARBA00022723"/>
    </source>
</evidence>
<feature type="active site" evidence="13">
    <location>
        <position position="19"/>
    </location>
</feature>
<evidence type="ECO:0000256" key="1">
    <source>
        <dbReference type="ARBA" id="ARBA00009518"/>
    </source>
</evidence>
<dbReference type="InterPro" id="IPR002176">
    <property type="entry name" value="X-over_junc_endoDNase_RuvC"/>
</dbReference>
<keyword evidence="7 13" id="KW-0378">Hydrolase</keyword>
<dbReference type="GO" id="GO:0048476">
    <property type="term" value="C:Holliday junction resolvase complex"/>
    <property type="evidence" value="ECO:0007669"/>
    <property type="project" value="UniProtKB-UniRule"/>
</dbReference>
<dbReference type="PANTHER" id="PTHR30194">
    <property type="entry name" value="CROSSOVER JUNCTION ENDODEOXYRIBONUCLEASE RUVC"/>
    <property type="match status" value="1"/>
</dbReference>
<keyword evidence="5 13" id="KW-0255">Endonuclease</keyword>
<comment type="similarity">
    <text evidence="1 13">Belongs to the RuvC family.</text>
</comment>
<feature type="active site" evidence="13">
    <location>
        <position position="153"/>
    </location>
</feature>
<feature type="binding site" evidence="13">
    <location>
        <position position="153"/>
    </location>
    <ligand>
        <name>Mg(2+)</name>
        <dbReference type="ChEBI" id="CHEBI:18420"/>
        <label>1</label>
    </ligand>
</feature>
<keyword evidence="3 13" id="KW-0540">Nuclease</keyword>
<name>A0A2H5XFV2_9BACT</name>
<dbReference type="PRINTS" id="PR00696">
    <property type="entry name" value="RSOLVASERUVC"/>
</dbReference>
<comment type="function">
    <text evidence="13">The RuvA-RuvB-RuvC complex processes Holliday junction (HJ) DNA during genetic recombination and DNA repair. Endonuclease that resolves HJ intermediates. Cleaves cruciform DNA by making single-stranded nicks across the HJ at symmetrical positions within the homologous arms, yielding a 5'-phosphate and a 3'-hydroxyl group; requires a central core of homology in the junction. The consensus cleavage sequence is 5'-(A/T)TT(C/G)-3'. Cleavage occurs on the 3'-side of the TT dinucleotide at the point of strand exchange. HJ branch migration catalyzed by RuvA-RuvB allows RuvC to scan DNA until it finds its consensus sequence, where it cleaves and resolves the cruciform DNA.</text>
</comment>
<keyword evidence="9 13" id="KW-0238">DNA-binding</keyword>
<evidence type="ECO:0000256" key="11">
    <source>
        <dbReference type="ARBA" id="ARBA00023204"/>
    </source>
</evidence>
<dbReference type="GO" id="GO:0006310">
    <property type="term" value="P:DNA recombination"/>
    <property type="evidence" value="ECO:0007669"/>
    <property type="project" value="UniProtKB-UniRule"/>
</dbReference>
<evidence type="ECO:0000256" key="2">
    <source>
        <dbReference type="ARBA" id="ARBA00022490"/>
    </source>
</evidence>
<dbReference type="PANTHER" id="PTHR30194:SF3">
    <property type="entry name" value="CROSSOVER JUNCTION ENDODEOXYRIBONUCLEASE RUVC"/>
    <property type="match status" value="1"/>
</dbReference>
<keyword evidence="4 13" id="KW-0479">Metal-binding</keyword>
<evidence type="ECO:0000256" key="3">
    <source>
        <dbReference type="ARBA" id="ARBA00022722"/>
    </source>
</evidence>
<gene>
    <name evidence="13 14" type="primary">ruvC</name>
    <name evidence="14" type="ORF">HRbin17_02562</name>
</gene>
<proteinExistence type="inferred from homology"/>
<evidence type="ECO:0000256" key="7">
    <source>
        <dbReference type="ARBA" id="ARBA00022801"/>
    </source>
</evidence>
<comment type="cofactor">
    <cofactor evidence="13">
        <name>Mg(2+)</name>
        <dbReference type="ChEBI" id="CHEBI:18420"/>
    </cofactor>
    <text evidence="13">Binds 2 Mg(2+) ion per subunit.</text>
</comment>
<reference evidence="15" key="1">
    <citation type="submission" date="2017-09" db="EMBL/GenBank/DDBJ databases">
        <title>Metaegenomics of thermophilic ammonia-oxidizing enrichment culture.</title>
        <authorList>
            <person name="Kato S."/>
            <person name="Suzuki K."/>
        </authorList>
    </citation>
    <scope>NUCLEOTIDE SEQUENCE [LARGE SCALE GENOMIC DNA]</scope>
</reference>
<dbReference type="GO" id="GO:0003677">
    <property type="term" value="F:DNA binding"/>
    <property type="evidence" value="ECO:0007669"/>
    <property type="project" value="UniProtKB-KW"/>
</dbReference>
<dbReference type="EC" id="3.1.21.10" evidence="13"/>
<dbReference type="Proteomes" id="UP000236173">
    <property type="component" value="Unassembled WGS sequence"/>
</dbReference>
<dbReference type="Gene3D" id="3.30.420.10">
    <property type="entry name" value="Ribonuclease H-like superfamily/Ribonuclease H"/>
    <property type="match status" value="1"/>
</dbReference>
<feature type="binding site" evidence="13">
    <location>
        <position position="19"/>
    </location>
    <ligand>
        <name>Mg(2+)</name>
        <dbReference type="ChEBI" id="CHEBI:18420"/>
        <label>1</label>
    </ligand>
</feature>
<dbReference type="GO" id="GO:0006281">
    <property type="term" value="P:DNA repair"/>
    <property type="evidence" value="ECO:0007669"/>
    <property type="project" value="UniProtKB-UniRule"/>
</dbReference>
<dbReference type="SUPFAM" id="SSF53098">
    <property type="entry name" value="Ribonuclease H-like"/>
    <property type="match status" value="1"/>
</dbReference>
<keyword evidence="8 13" id="KW-0460">Magnesium</keyword>
<evidence type="ECO:0000256" key="10">
    <source>
        <dbReference type="ARBA" id="ARBA00023172"/>
    </source>
</evidence>
<comment type="subunit">
    <text evidence="13">Homodimer which binds Holliday junction (HJ) DNA. The HJ becomes 2-fold symmetrical on binding to RuvC with unstacked arms; it has a different conformation from HJ DNA in complex with RuvA. In the full resolvosome a probable DNA-RuvA(4)-RuvB(12)-RuvC(2) complex forms which resolves the HJ.</text>
</comment>
<evidence type="ECO:0000256" key="8">
    <source>
        <dbReference type="ARBA" id="ARBA00022842"/>
    </source>
</evidence>
<evidence type="ECO:0000256" key="5">
    <source>
        <dbReference type="ARBA" id="ARBA00022759"/>
    </source>
</evidence>